<organism evidence="2">
    <name type="scientific">Muribaculaceae bacterium Z82</name>
    <dbReference type="NCBI Taxonomy" id="2304548"/>
    <lineage>
        <taxon>Bacteria</taxon>
        <taxon>Pseudomonadati</taxon>
        <taxon>Bacteroidota</taxon>
        <taxon>Bacteroidia</taxon>
        <taxon>Bacteroidales</taxon>
        <taxon>Muribaculaceae</taxon>
    </lineage>
</organism>
<gene>
    <name evidence="2" type="ORF">D1639_05975</name>
</gene>
<dbReference type="GO" id="GO:0016491">
    <property type="term" value="F:oxidoreductase activity"/>
    <property type="evidence" value="ECO:0007669"/>
    <property type="project" value="InterPro"/>
</dbReference>
<dbReference type="PANTHER" id="PTHR39673:SF5">
    <property type="entry name" value="TUNGSTEN-CONTAINING FORMYLMETHANOFURAN DEHYDROGENASE 2 SUBUNIT C"/>
    <property type="match status" value="1"/>
</dbReference>
<dbReference type="PANTHER" id="PTHR39673">
    <property type="entry name" value="TUNGSTEN FORMYLMETHANOFURAN DEHYDROGENASE, SUBUNIT C (FWDC)"/>
    <property type="match status" value="1"/>
</dbReference>
<name>A0A7C9JJ83_9BACT</name>
<dbReference type="EMBL" id="QWKH01000035">
    <property type="protein sequence ID" value="NBI34582.1"/>
    <property type="molecule type" value="Genomic_DNA"/>
</dbReference>
<accession>A0A7C9JJ83</accession>
<dbReference type="AlphaFoldDB" id="A0A7C9JJ83"/>
<dbReference type="SUPFAM" id="SSF69336">
    <property type="entry name" value="Alpha subunit of glutamate synthase, C-terminal domain"/>
    <property type="match status" value="1"/>
</dbReference>
<proteinExistence type="predicted"/>
<dbReference type="InterPro" id="IPR002489">
    <property type="entry name" value="Glu_synth_asu_C"/>
</dbReference>
<sequence>MAVETTSVASVTVELGTSHFREANAAVRAALEQADTVVLTEVFAQRYLGCAMKAGKRLEIHGTPGNDLACYMDGGSVEVFGSAQDQTANTMNAGCVVVHGRSGDATGYAMRGGELLIRDDAGWRAAINMKQYGDRRPVVVIGGDAGDFLGEYMAGGVVVLMGRPGSHLASGMHGGVVYLQRTHVPSNLPQGLVACDLDAEDAKVLGGLLARYDRCFAGEVRPDGTVAAAAPLEAFVALRPASSRPYAALYAS</sequence>
<dbReference type="Pfam" id="PF01493">
    <property type="entry name" value="GXGXG"/>
    <property type="match status" value="1"/>
</dbReference>
<reference evidence="2" key="1">
    <citation type="submission" date="2018-08" db="EMBL/GenBank/DDBJ databases">
        <title>Murine metabolic-syndrome-specific gut microbial biobank.</title>
        <authorList>
            <person name="Liu C."/>
        </authorList>
    </citation>
    <scope>NUCLEOTIDE SEQUENCE [LARGE SCALE GENOMIC DNA]</scope>
    <source>
        <strain evidence="2">Z82</strain>
    </source>
</reference>
<evidence type="ECO:0000259" key="1">
    <source>
        <dbReference type="Pfam" id="PF01493"/>
    </source>
</evidence>
<dbReference type="InterPro" id="IPR036485">
    <property type="entry name" value="Glu_synth_asu_C_sf"/>
</dbReference>
<feature type="domain" description="Glutamate synthase alpha subunit C-terminal" evidence="1">
    <location>
        <begin position="37"/>
        <end position="182"/>
    </location>
</feature>
<comment type="caution">
    <text evidence="2">The sequence shown here is derived from an EMBL/GenBank/DDBJ whole genome shotgun (WGS) entry which is preliminary data.</text>
</comment>
<protein>
    <submittedName>
        <fullName evidence="2">Glutamate synthase</fullName>
    </submittedName>
</protein>
<dbReference type="Gene3D" id="2.160.20.60">
    <property type="entry name" value="Glutamate synthase, alpha subunit, C-terminal domain"/>
    <property type="match status" value="1"/>
</dbReference>
<evidence type="ECO:0000313" key="2">
    <source>
        <dbReference type="EMBL" id="NBI34582.1"/>
    </source>
</evidence>